<organism evidence="1 2">
    <name type="scientific">Lindgomyces ingoldianus</name>
    <dbReference type="NCBI Taxonomy" id="673940"/>
    <lineage>
        <taxon>Eukaryota</taxon>
        <taxon>Fungi</taxon>
        <taxon>Dikarya</taxon>
        <taxon>Ascomycota</taxon>
        <taxon>Pezizomycotina</taxon>
        <taxon>Dothideomycetes</taxon>
        <taxon>Pleosporomycetidae</taxon>
        <taxon>Pleosporales</taxon>
        <taxon>Lindgomycetaceae</taxon>
        <taxon>Lindgomyces</taxon>
    </lineage>
</organism>
<reference evidence="1" key="1">
    <citation type="journal article" date="2020" name="Stud. Mycol.">
        <title>101 Dothideomycetes genomes: a test case for predicting lifestyles and emergence of pathogens.</title>
        <authorList>
            <person name="Haridas S."/>
            <person name="Albert R."/>
            <person name="Binder M."/>
            <person name="Bloem J."/>
            <person name="Labutti K."/>
            <person name="Salamov A."/>
            <person name="Andreopoulos B."/>
            <person name="Baker S."/>
            <person name="Barry K."/>
            <person name="Bills G."/>
            <person name="Bluhm B."/>
            <person name="Cannon C."/>
            <person name="Castanera R."/>
            <person name="Culley D."/>
            <person name="Daum C."/>
            <person name="Ezra D."/>
            <person name="Gonzalez J."/>
            <person name="Henrissat B."/>
            <person name="Kuo A."/>
            <person name="Liang C."/>
            <person name="Lipzen A."/>
            <person name="Lutzoni F."/>
            <person name="Magnuson J."/>
            <person name="Mondo S."/>
            <person name="Nolan M."/>
            <person name="Ohm R."/>
            <person name="Pangilinan J."/>
            <person name="Park H.-J."/>
            <person name="Ramirez L."/>
            <person name="Alfaro M."/>
            <person name="Sun H."/>
            <person name="Tritt A."/>
            <person name="Yoshinaga Y."/>
            <person name="Zwiers L.-H."/>
            <person name="Turgeon B."/>
            <person name="Goodwin S."/>
            <person name="Spatafora J."/>
            <person name="Crous P."/>
            <person name="Grigoriev I."/>
        </authorList>
    </citation>
    <scope>NUCLEOTIDE SEQUENCE</scope>
    <source>
        <strain evidence="1">ATCC 200398</strain>
    </source>
</reference>
<comment type="caution">
    <text evidence="1">The sequence shown here is derived from an EMBL/GenBank/DDBJ whole genome shotgun (WGS) entry which is preliminary data.</text>
</comment>
<accession>A0ACB6QUV8</accession>
<dbReference type="Proteomes" id="UP000799755">
    <property type="component" value="Unassembled WGS sequence"/>
</dbReference>
<proteinExistence type="predicted"/>
<protein>
    <submittedName>
        <fullName evidence="1">Uncharacterized protein</fullName>
    </submittedName>
</protein>
<name>A0ACB6QUV8_9PLEO</name>
<evidence type="ECO:0000313" key="1">
    <source>
        <dbReference type="EMBL" id="KAF2470290.1"/>
    </source>
</evidence>
<keyword evidence="2" id="KW-1185">Reference proteome</keyword>
<gene>
    <name evidence="1" type="ORF">BDR25DRAFT_393844</name>
</gene>
<sequence length="412" mass="46949">MSNILFAKPLYIITGKWRETASLLENWDLITLANALVSEFGFRNSSHLPLALQSEHSLPRVNRSASNKLETLCTFLWQGEWEVGVRIVTVTAHVICPKQLGYLQASSNWSGTSVLYSPEPSYSSRIAIQTPQKGNMIRTTYRTWGIIKRTVRASNGPYYGPYKVNRNGHVFSTNVPSSYDTYTYLSSSLSYERTQNITRTGLKIAQSYSTTPRWKPCVRCGSQTWYVRTEHVTGTAHFSWVATEFWITFKRGMVALGKLGAHFRWILYMEFSNPSFKNPSKRVSLQVNKHHDSFQMNSQMTKRPYITALKPNRQTAKRGDADGNQSNSRPVVFRPLYRRILEKSQQRMFSPPFDINLPVYANGKLYLKKADIRVHSKPENANRLHSIRKRGVQQSSNLSSASYPTVPGTAEG</sequence>
<dbReference type="EMBL" id="MU003508">
    <property type="protein sequence ID" value="KAF2470290.1"/>
    <property type="molecule type" value="Genomic_DNA"/>
</dbReference>
<evidence type="ECO:0000313" key="2">
    <source>
        <dbReference type="Proteomes" id="UP000799755"/>
    </source>
</evidence>